<feature type="domain" description="EF-hand" evidence="9">
    <location>
        <begin position="30"/>
        <end position="65"/>
    </location>
</feature>
<evidence type="ECO:0000313" key="12">
    <source>
        <dbReference type="Proteomes" id="UP000008810"/>
    </source>
</evidence>
<dbReference type="InterPro" id="IPR039800">
    <property type="entry name" value="MICU1/2/3"/>
</dbReference>
<dbReference type="Proteomes" id="UP000008810">
    <property type="component" value="Chromosome 5"/>
</dbReference>
<keyword evidence="5" id="KW-0106">Calcium</keyword>
<reference evidence="10 11" key="1">
    <citation type="journal article" date="2010" name="Nature">
        <title>Genome sequencing and analysis of the model grass Brachypodium distachyon.</title>
        <authorList>
            <consortium name="International Brachypodium Initiative"/>
        </authorList>
    </citation>
    <scope>NUCLEOTIDE SEQUENCE [LARGE SCALE GENOMIC DNA]</scope>
    <source>
        <strain evidence="10 11">Bd21</strain>
    </source>
</reference>
<keyword evidence="12" id="KW-1185">Reference proteome</keyword>
<evidence type="ECO:0000259" key="9">
    <source>
        <dbReference type="PROSITE" id="PS50222"/>
    </source>
</evidence>
<organism evidence="11">
    <name type="scientific">Brachypodium distachyon</name>
    <name type="common">Purple false brome</name>
    <name type="synonym">Trachynia distachya</name>
    <dbReference type="NCBI Taxonomy" id="15368"/>
    <lineage>
        <taxon>Eukaryota</taxon>
        <taxon>Viridiplantae</taxon>
        <taxon>Streptophyta</taxon>
        <taxon>Embryophyta</taxon>
        <taxon>Tracheophyta</taxon>
        <taxon>Spermatophyta</taxon>
        <taxon>Magnoliopsida</taxon>
        <taxon>Liliopsida</taxon>
        <taxon>Poales</taxon>
        <taxon>Poaceae</taxon>
        <taxon>BOP clade</taxon>
        <taxon>Pooideae</taxon>
        <taxon>Stipodae</taxon>
        <taxon>Brachypodieae</taxon>
        <taxon>Brachypodium</taxon>
    </lineage>
</organism>
<dbReference type="GO" id="GO:0005509">
    <property type="term" value="F:calcium ion binding"/>
    <property type="evidence" value="ECO:0007669"/>
    <property type="project" value="InterPro"/>
</dbReference>
<gene>
    <name evidence="10" type="ORF">BRADI_5g14940v3</name>
</gene>
<evidence type="ECO:0000256" key="7">
    <source>
        <dbReference type="ARBA" id="ARBA00023128"/>
    </source>
</evidence>
<dbReference type="GO" id="GO:0005758">
    <property type="term" value="C:mitochondrial intermembrane space"/>
    <property type="evidence" value="ECO:0007669"/>
    <property type="project" value="UniProtKB-SubCell"/>
</dbReference>
<dbReference type="AlphaFoldDB" id="I1IZE2"/>
<sequence length="91" mass="10441">MAIFAYGKVNGMLTKHDLTPAAQHVCGVELSDRVVEVIFHVFDTNEDGNLSSEEFLRAVQRRENNIHQPTMRRSVGWLNSKRCSWLPQMIL</sequence>
<dbReference type="PROSITE" id="PS00018">
    <property type="entry name" value="EF_HAND_1"/>
    <property type="match status" value="1"/>
</dbReference>
<evidence type="ECO:0000256" key="3">
    <source>
        <dbReference type="ARBA" id="ARBA00022737"/>
    </source>
</evidence>
<comment type="subcellular location">
    <subcellularLocation>
        <location evidence="1">Mitochondrion inner membrane</location>
    </subcellularLocation>
    <subcellularLocation>
        <location evidence="2">Mitochondrion intermembrane space</location>
    </subcellularLocation>
</comment>
<keyword evidence="6" id="KW-0809">Transit peptide</keyword>
<evidence type="ECO:0000256" key="2">
    <source>
        <dbReference type="ARBA" id="ARBA00004569"/>
    </source>
</evidence>
<dbReference type="Gramene" id="KQJ83437">
    <property type="protein sequence ID" value="KQJ83437"/>
    <property type="gene ID" value="BRADI_5g14940v3"/>
</dbReference>
<dbReference type="PANTHER" id="PTHR12294">
    <property type="entry name" value="EF HAND DOMAIN FAMILY A1,A2-RELATED"/>
    <property type="match status" value="1"/>
</dbReference>
<dbReference type="eggNOG" id="KOG2643">
    <property type="taxonomic scope" value="Eukaryota"/>
</dbReference>
<evidence type="ECO:0000313" key="11">
    <source>
        <dbReference type="EnsemblPlants" id="KQJ83437"/>
    </source>
</evidence>
<dbReference type="STRING" id="15368.I1IZE2"/>
<evidence type="ECO:0000256" key="4">
    <source>
        <dbReference type="ARBA" id="ARBA00022792"/>
    </source>
</evidence>
<dbReference type="OrthoDB" id="186625at2759"/>
<keyword evidence="4" id="KW-0999">Mitochondrion inner membrane</keyword>
<dbReference type="EMBL" id="CM000884">
    <property type="protein sequence ID" value="KQJ83437.1"/>
    <property type="molecule type" value="Genomic_DNA"/>
</dbReference>
<dbReference type="InterPro" id="IPR011992">
    <property type="entry name" value="EF-hand-dom_pair"/>
</dbReference>
<dbReference type="InterPro" id="IPR018247">
    <property type="entry name" value="EF_Hand_1_Ca_BS"/>
</dbReference>
<dbReference type="OMA" id="NIHQPTM"/>
<dbReference type="Gene3D" id="1.10.238.10">
    <property type="entry name" value="EF-hand"/>
    <property type="match status" value="1"/>
</dbReference>
<dbReference type="InterPro" id="IPR002048">
    <property type="entry name" value="EF_hand_dom"/>
</dbReference>
<dbReference type="Pfam" id="PF13833">
    <property type="entry name" value="EF-hand_8"/>
    <property type="match status" value="1"/>
</dbReference>
<keyword evidence="3" id="KW-0677">Repeat</keyword>
<dbReference type="InParanoid" id="I1IZE2"/>
<evidence type="ECO:0000313" key="10">
    <source>
        <dbReference type="EMBL" id="KQJ83437.1"/>
    </source>
</evidence>
<evidence type="ECO:0000256" key="6">
    <source>
        <dbReference type="ARBA" id="ARBA00022946"/>
    </source>
</evidence>
<dbReference type="PROSITE" id="PS50222">
    <property type="entry name" value="EF_HAND_2"/>
    <property type="match status" value="1"/>
</dbReference>
<dbReference type="EnsemblPlants" id="KQJ83437">
    <property type="protein sequence ID" value="KQJ83437"/>
    <property type="gene ID" value="BRADI_5g14940v3"/>
</dbReference>
<reference evidence="10" key="2">
    <citation type="submission" date="2017-06" db="EMBL/GenBank/DDBJ databases">
        <title>WGS assembly of Brachypodium distachyon.</title>
        <authorList>
            <consortium name="The International Brachypodium Initiative"/>
            <person name="Lucas S."/>
            <person name="Harmon-Smith M."/>
            <person name="Lail K."/>
            <person name="Tice H."/>
            <person name="Grimwood J."/>
            <person name="Bruce D."/>
            <person name="Barry K."/>
            <person name="Shu S."/>
            <person name="Lindquist E."/>
            <person name="Wang M."/>
            <person name="Pitluck S."/>
            <person name="Vogel J.P."/>
            <person name="Garvin D.F."/>
            <person name="Mockler T.C."/>
            <person name="Schmutz J."/>
            <person name="Rokhsar D."/>
            <person name="Bevan M.W."/>
        </authorList>
    </citation>
    <scope>NUCLEOTIDE SEQUENCE</scope>
    <source>
        <strain evidence="10">Bd21</strain>
    </source>
</reference>
<reference evidence="11" key="3">
    <citation type="submission" date="2018-08" db="UniProtKB">
        <authorList>
            <consortium name="EnsemblPlants"/>
        </authorList>
    </citation>
    <scope>IDENTIFICATION</scope>
    <source>
        <strain evidence="11">cv. Bd21</strain>
    </source>
</reference>
<name>I1IZE2_BRADI</name>
<keyword evidence="8" id="KW-0472">Membrane</keyword>
<evidence type="ECO:0000256" key="1">
    <source>
        <dbReference type="ARBA" id="ARBA00004273"/>
    </source>
</evidence>
<accession>I1IZE2</accession>
<dbReference type="SUPFAM" id="SSF47473">
    <property type="entry name" value="EF-hand"/>
    <property type="match status" value="1"/>
</dbReference>
<dbReference type="HOGENOM" id="CLU_148951_0_0_1"/>
<protein>
    <recommendedName>
        <fullName evidence="9">EF-hand domain-containing protein</fullName>
    </recommendedName>
</protein>
<keyword evidence="7" id="KW-0496">Mitochondrion</keyword>
<proteinExistence type="predicted"/>
<dbReference type="PANTHER" id="PTHR12294:SF30">
    <property type="entry name" value="OS04G0502900 PROTEIN"/>
    <property type="match status" value="1"/>
</dbReference>
<evidence type="ECO:0000256" key="5">
    <source>
        <dbReference type="ARBA" id="ARBA00022837"/>
    </source>
</evidence>
<dbReference type="GO" id="GO:0005743">
    <property type="term" value="C:mitochondrial inner membrane"/>
    <property type="evidence" value="ECO:0007669"/>
    <property type="project" value="UniProtKB-SubCell"/>
</dbReference>
<evidence type="ECO:0000256" key="8">
    <source>
        <dbReference type="ARBA" id="ARBA00023136"/>
    </source>
</evidence>
<dbReference type="GO" id="GO:0006851">
    <property type="term" value="P:mitochondrial calcium ion transmembrane transport"/>
    <property type="evidence" value="ECO:0007669"/>
    <property type="project" value="InterPro"/>
</dbReference>